<accession>A0A6A5ZY08</accession>
<name>A0A6A5ZY08_9PLEO</name>
<evidence type="ECO:0000313" key="1">
    <source>
        <dbReference type="EMBL" id="KAF2123784.1"/>
    </source>
</evidence>
<sequence>MRYLFHSARSWIGWHRLRKETEWLAEGALTHVPVQLSIPILPHSDVLVLVRAWRRLLLRRPSRQRARLRRMRGSSWSIARYSLVFGFSDYPYLLYAPLGPSVCIKFSTSTLEMLILLTVSALENAVLNLATHSAIFELGLVVFHSEELLAGDPSR</sequence>
<dbReference type="GeneID" id="54402580"/>
<gene>
    <name evidence="1" type="ORF">P153DRAFT_146008</name>
</gene>
<dbReference type="AlphaFoldDB" id="A0A6A5ZY08"/>
<reference evidence="1" key="1">
    <citation type="journal article" date="2020" name="Stud. Mycol.">
        <title>101 Dothideomycetes genomes: a test case for predicting lifestyles and emergence of pathogens.</title>
        <authorList>
            <person name="Haridas S."/>
            <person name="Albert R."/>
            <person name="Binder M."/>
            <person name="Bloem J."/>
            <person name="Labutti K."/>
            <person name="Salamov A."/>
            <person name="Andreopoulos B."/>
            <person name="Baker S."/>
            <person name="Barry K."/>
            <person name="Bills G."/>
            <person name="Bluhm B."/>
            <person name="Cannon C."/>
            <person name="Castanera R."/>
            <person name="Culley D."/>
            <person name="Daum C."/>
            <person name="Ezra D."/>
            <person name="Gonzalez J."/>
            <person name="Henrissat B."/>
            <person name="Kuo A."/>
            <person name="Liang C."/>
            <person name="Lipzen A."/>
            <person name="Lutzoni F."/>
            <person name="Magnuson J."/>
            <person name="Mondo S."/>
            <person name="Nolan M."/>
            <person name="Ohm R."/>
            <person name="Pangilinan J."/>
            <person name="Park H.-J."/>
            <person name="Ramirez L."/>
            <person name="Alfaro M."/>
            <person name="Sun H."/>
            <person name="Tritt A."/>
            <person name="Yoshinaga Y."/>
            <person name="Zwiers L.-H."/>
            <person name="Turgeon B."/>
            <person name="Goodwin S."/>
            <person name="Spatafora J."/>
            <person name="Crous P."/>
            <person name="Grigoriev I."/>
        </authorList>
    </citation>
    <scope>NUCLEOTIDE SEQUENCE</scope>
    <source>
        <strain evidence="1">CBS 119687</strain>
    </source>
</reference>
<organism evidence="1 2">
    <name type="scientific">Dothidotthia symphoricarpi CBS 119687</name>
    <dbReference type="NCBI Taxonomy" id="1392245"/>
    <lineage>
        <taxon>Eukaryota</taxon>
        <taxon>Fungi</taxon>
        <taxon>Dikarya</taxon>
        <taxon>Ascomycota</taxon>
        <taxon>Pezizomycotina</taxon>
        <taxon>Dothideomycetes</taxon>
        <taxon>Pleosporomycetidae</taxon>
        <taxon>Pleosporales</taxon>
        <taxon>Dothidotthiaceae</taxon>
        <taxon>Dothidotthia</taxon>
    </lineage>
</organism>
<dbReference type="RefSeq" id="XP_033518178.1">
    <property type="nucleotide sequence ID" value="XM_033662148.1"/>
</dbReference>
<protein>
    <submittedName>
        <fullName evidence="1">Uncharacterized protein</fullName>
    </submittedName>
</protein>
<keyword evidence="2" id="KW-1185">Reference proteome</keyword>
<evidence type="ECO:0000313" key="2">
    <source>
        <dbReference type="Proteomes" id="UP000799771"/>
    </source>
</evidence>
<proteinExistence type="predicted"/>
<dbReference type="EMBL" id="ML977522">
    <property type="protein sequence ID" value="KAF2123784.1"/>
    <property type="molecule type" value="Genomic_DNA"/>
</dbReference>
<dbReference type="Proteomes" id="UP000799771">
    <property type="component" value="Unassembled WGS sequence"/>
</dbReference>